<proteinExistence type="predicted"/>
<sequence>MKKSGERERKKKKNMKRFVANVTRGLCNWISQITSGGTSYAVSGMAVPRLHVNVFPFTFLMKKLRGDWLASQYASCMHALAYMGHGLTVPYPIQQFVSYTPHGTANPLRERERKRKHKQLHRVVSTAISAISLHLRSHASSILHFAGSLSVRSCTSMIGLEW</sequence>
<dbReference type="EMBL" id="JAYKXN010000007">
    <property type="protein sequence ID" value="KAK7272156.1"/>
    <property type="molecule type" value="Genomic_DNA"/>
</dbReference>
<dbReference type="Proteomes" id="UP001359559">
    <property type="component" value="Unassembled WGS sequence"/>
</dbReference>
<organism evidence="1 2">
    <name type="scientific">Clitoria ternatea</name>
    <name type="common">Butterfly pea</name>
    <dbReference type="NCBI Taxonomy" id="43366"/>
    <lineage>
        <taxon>Eukaryota</taxon>
        <taxon>Viridiplantae</taxon>
        <taxon>Streptophyta</taxon>
        <taxon>Embryophyta</taxon>
        <taxon>Tracheophyta</taxon>
        <taxon>Spermatophyta</taxon>
        <taxon>Magnoliopsida</taxon>
        <taxon>eudicotyledons</taxon>
        <taxon>Gunneridae</taxon>
        <taxon>Pentapetalae</taxon>
        <taxon>rosids</taxon>
        <taxon>fabids</taxon>
        <taxon>Fabales</taxon>
        <taxon>Fabaceae</taxon>
        <taxon>Papilionoideae</taxon>
        <taxon>50 kb inversion clade</taxon>
        <taxon>NPAAA clade</taxon>
        <taxon>indigoferoid/millettioid clade</taxon>
        <taxon>Phaseoleae</taxon>
        <taxon>Clitoria</taxon>
    </lineage>
</organism>
<gene>
    <name evidence="1" type="ORF">RJT34_28585</name>
</gene>
<keyword evidence="2" id="KW-1185">Reference proteome</keyword>
<name>A0AAN9IH09_CLITE</name>
<evidence type="ECO:0000313" key="1">
    <source>
        <dbReference type="EMBL" id="KAK7272156.1"/>
    </source>
</evidence>
<reference evidence="1 2" key="1">
    <citation type="submission" date="2024-01" db="EMBL/GenBank/DDBJ databases">
        <title>The genomes of 5 underutilized Papilionoideae crops provide insights into root nodulation and disease resistance.</title>
        <authorList>
            <person name="Yuan L."/>
        </authorList>
    </citation>
    <scope>NUCLEOTIDE SEQUENCE [LARGE SCALE GENOMIC DNA]</scope>
    <source>
        <strain evidence="1">LY-2023</strain>
        <tissue evidence="1">Leaf</tissue>
    </source>
</reference>
<protein>
    <submittedName>
        <fullName evidence="1">Uncharacterized protein</fullName>
    </submittedName>
</protein>
<comment type="caution">
    <text evidence="1">The sequence shown here is derived from an EMBL/GenBank/DDBJ whole genome shotgun (WGS) entry which is preliminary data.</text>
</comment>
<accession>A0AAN9IH09</accession>
<evidence type="ECO:0000313" key="2">
    <source>
        <dbReference type="Proteomes" id="UP001359559"/>
    </source>
</evidence>
<dbReference type="AlphaFoldDB" id="A0AAN9IH09"/>